<keyword evidence="1" id="KW-0009">Actin-binding</keyword>
<accession>A0AAR2IXJ1</accession>
<feature type="compositionally biased region" description="Low complexity" evidence="2">
    <location>
        <begin position="365"/>
        <end position="381"/>
    </location>
</feature>
<feature type="compositionally biased region" description="Basic and acidic residues" evidence="2">
    <location>
        <begin position="326"/>
        <end position="351"/>
    </location>
</feature>
<evidence type="ECO:0000313" key="7">
    <source>
        <dbReference type="Proteomes" id="UP001501920"/>
    </source>
</evidence>
<feature type="region of interest" description="Disordered" evidence="2">
    <location>
        <begin position="531"/>
        <end position="598"/>
    </location>
</feature>
<proteinExistence type="predicted"/>
<dbReference type="PANTHER" id="PTHR45920">
    <property type="entry name" value="FORMIN HOMOLOGY 2 DOMAIN CONTAINING, ISOFORM I"/>
    <property type="match status" value="1"/>
</dbReference>
<dbReference type="Proteomes" id="UP001501920">
    <property type="component" value="Chromosome 25"/>
</dbReference>
<dbReference type="GO" id="GO:0030866">
    <property type="term" value="P:cortical actin cytoskeleton organization"/>
    <property type="evidence" value="ECO:0007669"/>
    <property type="project" value="TreeGrafter"/>
</dbReference>
<dbReference type="Pfam" id="PF24959">
    <property type="entry name" value="FH3_FHOD1-3"/>
    <property type="match status" value="1"/>
</dbReference>
<feature type="region of interest" description="Disordered" evidence="2">
    <location>
        <begin position="998"/>
        <end position="1066"/>
    </location>
</feature>
<protein>
    <recommendedName>
        <fullName evidence="8">Formin homology 2 domain containing 1</fullName>
    </recommendedName>
</protein>
<evidence type="ECO:0000256" key="2">
    <source>
        <dbReference type="SAM" id="MobiDB-lite"/>
    </source>
</evidence>
<dbReference type="InterPro" id="IPR015425">
    <property type="entry name" value="FH2_Formin"/>
</dbReference>
<dbReference type="PROSITE" id="PS51231">
    <property type="entry name" value="DAD"/>
    <property type="match status" value="1"/>
</dbReference>
<reference evidence="6 7" key="1">
    <citation type="submission" date="2020-10" db="EMBL/GenBank/DDBJ databases">
        <title>Pygocentrus nattereri (red-bellied piranha) genome, fPygNat1, primary haplotype.</title>
        <authorList>
            <person name="Myers G."/>
            <person name="Meyer A."/>
            <person name="Karagic N."/>
            <person name="Pippel M."/>
            <person name="Winkler S."/>
            <person name="Tracey A."/>
            <person name="Wood J."/>
            <person name="Formenti G."/>
            <person name="Howe K."/>
            <person name="Fedrigo O."/>
            <person name="Jarvis E.D."/>
        </authorList>
    </citation>
    <scope>NUCLEOTIDE SEQUENCE [LARGE SCALE GENOMIC DNA]</scope>
</reference>
<evidence type="ECO:0000256" key="1">
    <source>
        <dbReference type="ARBA" id="ARBA00023203"/>
    </source>
</evidence>
<dbReference type="SMART" id="SM00498">
    <property type="entry name" value="FH2"/>
    <property type="match status" value="1"/>
</dbReference>
<evidence type="ECO:0000259" key="3">
    <source>
        <dbReference type="PROSITE" id="PS51231"/>
    </source>
</evidence>
<feature type="domain" description="FH2" evidence="5">
    <location>
        <begin position="596"/>
        <end position="990"/>
    </location>
</feature>
<dbReference type="PANTHER" id="PTHR45920:SF2">
    <property type="entry name" value="FH1_FH2 DOMAIN-CONTAINING PROTEIN 1"/>
    <property type="match status" value="1"/>
</dbReference>
<dbReference type="SUPFAM" id="SSF48371">
    <property type="entry name" value="ARM repeat"/>
    <property type="match status" value="1"/>
</dbReference>
<dbReference type="SUPFAM" id="SSF101447">
    <property type="entry name" value="Formin homology 2 domain (FH2 domain)"/>
    <property type="match status" value="1"/>
</dbReference>
<dbReference type="GO" id="GO:0051015">
    <property type="term" value="F:actin filament binding"/>
    <property type="evidence" value="ECO:0007669"/>
    <property type="project" value="TreeGrafter"/>
</dbReference>
<dbReference type="GO" id="GO:0005737">
    <property type="term" value="C:cytoplasm"/>
    <property type="evidence" value="ECO:0007669"/>
    <property type="project" value="TreeGrafter"/>
</dbReference>
<dbReference type="InterPro" id="IPR011989">
    <property type="entry name" value="ARM-like"/>
</dbReference>
<keyword evidence="7" id="KW-1185">Reference proteome</keyword>
<dbReference type="Gene3D" id="1.25.10.10">
    <property type="entry name" value="Leucine-rich Repeat Variant"/>
    <property type="match status" value="1"/>
</dbReference>
<feature type="domain" description="GBD/FH3" evidence="4">
    <location>
        <begin position="41"/>
        <end position="411"/>
    </location>
</feature>
<dbReference type="Pfam" id="PF02181">
    <property type="entry name" value="FH2"/>
    <property type="match status" value="1"/>
</dbReference>
<evidence type="ECO:0000259" key="4">
    <source>
        <dbReference type="PROSITE" id="PS51232"/>
    </source>
</evidence>
<sequence>MATLTCRVQYLEDTDPFVCTNFPEPRRPLQYEFNENLPLNEQIAGVHKLLQAPLKLEECALQVAPNGNYLDLESSLAEQRDELEQFYEDLAIGKKPILILRTQLSVRVHSILEKLYNSQGPELRRSLFSLKQLFQDDKDLVPEFVNSDGLTCFIKVGAEADHNYQNYILRALSQIMLFVDGMNGVINHNEMVQWLYTLSGSMSRLVVKTALKLLIVFVEYTESNGPLLIQAVNTVDSKRGVKSWSYLIDMLEEKDGSDTELLVYTMTLVNKTLAALPDQDSFYDVTDCLEQQGMERIMQKHMSSRGTDPDLKQQFTIYENALKYEDGEMDEASPHIRKERRKVASSEQEGRRSRRSSAQNLPDGPLSSFVPASSSSSVTSQSLTTGFFRPTLLLPRQGSHSTLSNDRKFMLDMLYAKSSTTSNTSGISPEDASRRAELEGLEGTAQAARARLAEEQRHRQVRPQYSIDAETHSRSLEKTMMTPLSRNSQDAWDQLHPRSRALRIKDLDFSDLLEEEDIDVLDVDAFDTGMVNGIPPPPPPGGRLGSLPPPPPPPPVPAGMSPPPPPPPPPPVPGGLGGPPPPPPPGVPPPSPAQAPDPAFVKKCKTVKLFWKELKQPDSPRKCKFGRGTVWASLDKVTVDTGKLEHLFESKAKDLPVAKKGPEVKRPEIVVLDPKRSNAINIGMTVLPAVHVIKTAILNFDEFAISKEGIEKILTMTPTEEEKQKIQEAQLANPDMPLGTAEQFLLTLSSISGLTARLQLWAFKLNYESLEKEIAEPLFDLKLGMEQLAKNKTFKRILATLLAIGNFLNSSSAKGFELSYLEKVTEVKDTVHRQSLLHHCCHFVVENFPDTTDVYSEISAITRSAKVDFEQLSDNLVQLERKCKTSWDNLKVMAKHETKLQLKNKMTEFLKDCTERIIILKVVHRRIINRFHSFLLYLGQPSYSVRDTKITQFCKIISEFSLEYRTTRERVLTQKRKRAAHRERTKTRGKMITETEKFSGAVPSISQESPSPVSTTTEAEPAQEEHENMKNLLIANDDRSKLRRSRAVRSVGQVCPSPSTGKEDIANLQDDATDEIMDRLVKSVTQNPSERASSPKERKRSRLNRKSRDQFLWLILYIPHISSSVVWPQGLLAFSVV</sequence>
<dbReference type="InterPro" id="IPR042201">
    <property type="entry name" value="FH2_Formin_sf"/>
</dbReference>
<dbReference type="AlphaFoldDB" id="A0AAR2IXJ1"/>
<dbReference type="InterPro" id="IPR014768">
    <property type="entry name" value="GBD/FH3_dom"/>
</dbReference>
<dbReference type="FunFam" id="1.25.10.10:FF:000056">
    <property type="entry name" value="FH1/FH2 domain-containing protein 3 isoform X1"/>
    <property type="match status" value="1"/>
</dbReference>
<dbReference type="InterPro" id="IPR056771">
    <property type="entry name" value="FH3_FHOD1-3-like"/>
</dbReference>
<dbReference type="InterPro" id="IPR041387">
    <property type="entry name" value="FHOD1_GBD_N"/>
</dbReference>
<reference evidence="6" key="3">
    <citation type="submission" date="2025-09" db="UniProtKB">
        <authorList>
            <consortium name="Ensembl"/>
        </authorList>
    </citation>
    <scope>IDENTIFICATION</scope>
</reference>
<dbReference type="PROSITE" id="PS51232">
    <property type="entry name" value="GBD_FH3"/>
    <property type="match status" value="1"/>
</dbReference>
<dbReference type="Ensembl" id="ENSPNAT00000055029.1">
    <property type="protein sequence ID" value="ENSPNAP00000042772.1"/>
    <property type="gene ID" value="ENSPNAG00000030335.1"/>
</dbReference>
<feature type="domain" description="DAD" evidence="3">
    <location>
        <begin position="1070"/>
        <end position="1103"/>
    </location>
</feature>
<dbReference type="GO" id="GO:0005856">
    <property type="term" value="C:cytoskeleton"/>
    <property type="evidence" value="ECO:0007669"/>
    <property type="project" value="TreeGrafter"/>
</dbReference>
<evidence type="ECO:0000313" key="6">
    <source>
        <dbReference type="Ensembl" id="ENSPNAP00000042772.1"/>
    </source>
</evidence>
<organism evidence="6 7">
    <name type="scientific">Pygocentrus nattereri</name>
    <name type="common">Red-bellied piranha</name>
    <dbReference type="NCBI Taxonomy" id="42514"/>
    <lineage>
        <taxon>Eukaryota</taxon>
        <taxon>Metazoa</taxon>
        <taxon>Chordata</taxon>
        <taxon>Craniata</taxon>
        <taxon>Vertebrata</taxon>
        <taxon>Euteleostomi</taxon>
        <taxon>Actinopterygii</taxon>
        <taxon>Neopterygii</taxon>
        <taxon>Teleostei</taxon>
        <taxon>Ostariophysi</taxon>
        <taxon>Characiformes</taxon>
        <taxon>Characoidei</taxon>
        <taxon>Pygocentrus</taxon>
    </lineage>
</organism>
<feature type="compositionally biased region" description="Pro residues" evidence="2">
    <location>
        <begin position="534"/>
        <end position="595"/>
    </location>
</feature>
<feature type="compositionally biased region" description="Polar residues" evidence="2">
    <location>
        <begin position="1083"/>
        <end position="1092"/>
    </location>
</feature>
<evidence type="ECO:0000259" key="5">
    <source>
        <dbReference type="PROSITE" id="PS51444"/>
    </source>
</evidence>
<name>A0AAR2IXJ1_PYGNA</name>
<feature type="region of interest" description="Disordered" evidence="2">
    <location>
        <begin position="1083"/>
        <end position="1103"/>
    </location>
</feature>
<dbReference type="PROSITE" id="PS51444">
    <property type="entry name" value="FH2"/>
    <property type="match status" value="1"/>
</dbReference>
<gene>
    <name evidence="6" type="primary">NLRC3</name>
</gene>
<feature type="region of interest" description="Disordered" evidence="2">
    <location>
        <begin position="326"/>
        <end position="381"/>
    </location>
</feature>
<reference evidence="6" key="2">
    <citation type="submission" date="2025-08" db="UniProtKB">
        <authorList>
            <consortium name="Ensembl"/>
        </authorList>
    </citation>
    <scope>IDENTIFICATION</scope>
</reference>
<dbReference type="Pfam" id="PF18382">
    <property type="entry name" value="Formin_GBD_N"/>
    <property type="match status" value="1"/>
</dbReference>
<feature type="compositionally biased region" description="Polar residues" evidence="2">
    <location>
        <begin position="1004"/>
        <end position="1018"/>
    </location>
</feature>
<evidence type="ECO:0008006" key="8">
    <source>
        <dbReference type="Google" id="ProtNLM"/>
    </source>
</evidence>
<dbReference type="Gene3D" id="1.20.58.2220">
    <property type="entry name" value="Formin, FH2 domain"/>
    <property type="match status" value="1"/>
</dbReference>
<dbReference type="GeneTree" id="ENSGT00940000160212"/>
<dbReference type="InterPro" id="IPR016024">
    <property type="entry name" value="ARM-type_fold"/>
</dbReference>
<dbReference type="InterPro" id="IPR014767">
    <property type="entry name" value="DAD_dom"/>
</dbReference>